<keyword evidence="3" id="KW-1185">Reference proteome</keyword>
<evidence type="ECO:0000313" key="2">
    <source>
        <dbReference type="EMBL" id="QFR59781.1"/>
    </source>
</evidence>
<protein>
    <submittedName>
        <fullName evidence="2">Uncharacterized protein</fullName>
    </submittedName>
</protein>
<keyword evidence="1" id="KW-0812">Transmembrane</keyword>
<name>A0A5P8PSN1_9CAUD</name>
<evidence type="ECO:0000256" key="1">
    <source>
        <dbReference type="SAM" id="Phobius"/>
    </source>
</evidence>
<evidence type="ECO:0000313" key="3">
    <source>
        <dbReference type="Proteomes" id="UP000326537"/>
    </source>
</evidence>
<accession>A0A5P8PSN1</accession>
<sequence>MSDYQTKALMVLLALQFFAFLGISLSKNPTKAKPWIFLSLCCCLLIIGVTLL</sequence>
<reference evidence="2 3" key="1">
    <citation type="submission" date="2019-09" db="EMBL/GenBank/DDBJ databases">
        <title>The characteristics and genome analysis of VB_ApiP_XC38, a novel N4-like phage Infecting Acinetobacter pittii.</title>
        <authorList>
            <person name="Cheng M."/>
        </authorList>
    </citation>
    <scope>NUCLEOTIDE SEQUENCE [LARGE SCALE GENOMIC DNA]</scope>
</reference>
<keyword evidence="1" id="KW-1133">Transmembrane helix</keyword>
<organism evidence="2 3">
    <name type="scientific">Acinetobacter phage VB_ApiP_XC38</name>
    <dbReference type="NCBI Taxonomy" id="2655002"/>
    <lineage>
        <taxon>Viruses</taxon>
        <taxon>Duplodnaviria</taxon>
        <taxon>Heunggongvirae</taxon>
        <taxon>Uroviricota</taxon>
        <taxon>Caudoviricetes</taxon>
        <taxon>Schitoviridae</taxon>
        <taxon>Exceevirus</taxon>
        <taxon>Exceevirus Xc38</taxon>
    </lineage>
</organism>
<gene>
    <name evidence="2" type="ORF">VBApiPXC38_94</name>
</gene>
<proteinExistence type="predicted"/>
<feature type="transmembrane region" description="Helical" evidence="1">
    <location>
        <begin position="36"/>
        <end position="51"/>
    </location>
</feature>
<keyword evidence="1" id="KW-0472">Membrane</keyword>
<dbReference type="Proteomes" id="UP000326537">
    <property type="component" value="Segment"/>
</dbReference>
<dbReference type="EMBL" id="MN508356">
    <property type="protein sequence ID" value="QFR59781.1"/>
    <property type="molecule type" value="Genomic_DNA"/>
</dbReference>